<keyword evidence="3" id="KW-1185">Reference proteome</keyword>
<organism evidence="2 3">
    <name type="scientific">Chitinophaga agri</name>
    <dbReference type="NCBI Taxonomy" id="2703787"/>
    <lineage>
        <taxon>Bacteria</taxon>
        <taxon>Pseudomonadati</taxon>
        <taxon>Bacteroidota</taxon>
        <taxon>Chitinophagia</taxon>
        <taxon>Chitinophagales</taxon>
        <taxon>Chitinophagaceae</taxon>
        <taxon>Chitinophaga</taxon>
    </lineage>
</organism>
<gene>
    <name evidence="2" type="ORF">GWR21_03005</name>
</gene>
<evidence type="ECO:0008006" key="4">
    <source>
        <dbReference type="Google" id="ProtNLM"/>
    </source>
</evidence>
<keyword evidence="1" id="KW-0732">Signal</keyword>
<feature type="chain" id="PRO_5025356224" description="DUF1571 domain-containing protein" evidence="1">
    <location>
        <begin position="22"/>
        <end position="252"/>
    </location>
</feature>
<dbReference type="AlphaFoldDB" id="A0A6B9Z8M6"/>
<evidence type="ECO:0000313" key="3">
    <source>
        <dbReference type="Proteomes" id="UP000476411"/>
    </source>
</evidence>
<name>A0A6B9Z8M6_9BACT</name>
<feature type="signal peptide" evidence="1">
    <location>
        <begin position="1"/>
        <end position="21"/>
    </location>
</feature>
<dbReference type="Proteomes" id="UP000476411">
    <property type="component" value="Chromosome"/>
</dbReference>
<dbReference type="KEGG" id="chih:GWR21_03005"/>
<proteinExistence type="predicted"/>
<protein>
    <recommendedName>
        <fullName evidence="4">DUF1571 domain-containing protein</fullName>
    </recommendedName>
</protein>
<evidence type="ECO:0000256" key="1">
    <source>
        <dbReference type="SAM" id="SignalP"/>
    </source>
</evidence>
<accession>A0A6B9Z8M6</accession>
<reference evidence="2 3" key="1">
    <citation type="submission" date="2020-01" db="EMBL/GenBank/DDBJ databases">
        <title>Complete genome sequence of Chitinophaga sp. H33E-04 isolated from quinoa roots.</title>
        <authorList>
            <person name="Weon H.-Y."/>
            <person name="Lee S.A."/>
        </authorList>
    </citation>
    <scope>NUCLEOTIDE SEQUENCE [LARGE SCALE GENOMIC DNA]</scope>
    <source>
        <strain evidence="2 3">H33E-04</strain>
    </source>
</reference>
<evidence type="ECO:0000313" key="2">
    <source>
        <dbReference type="EMBL" id="QHS58600.1"/>
    </source>
</evidence>
<sequence length="252" mass="28734">MKMLRIGLVFIGFLLGQSAAAQDQSDTTRMYAEIRKMQSAYKDKPLSFDIRYTYTSEQHPETVLDSLNGHMDISGRNYHYSLSSTEMTANEQYIVTLFKEEGVMYLAKAPEVNPVDPIEQMRAAIQRVGIGSCSVTETATVRTMRVGFKPGMPYKEFRMDFDKKTNVLTEMQYVLKTEMLMESMGGAEDNASVIKQYGEYAVVRCYFTDYKILTQPTGIFDNSKFFYKEGSEFKAKAPYDAYQVFVGTPNLQ</sequence>
<dbReference type="EMBL" id="CP048113">
    <property type="protein sequence ID" value="QHS58600.1"/>
    <property type="molecule type" value="Genomic_DNA"/>
</dbReference>
<dbReference type="RefSeq" id="WP_162330303.1">
    <property type="nucleotide sequence ID" value="NZ_CP048113.1"/>
</dbReference>